<keyword evidence="1" id="KW-0175">Coiled coil</keyword>
<organism evidence="3 4">
    <name type="scientific">Thamnidium elegans</name>
    <dbReference type="NCBI Taxonomy" id="101142"/>
    <lineage>
        <taxon>Eukaryota</taxon>
        <taxon>Fungi</taxon>
        <taxon>Fungi incertae sedis</taxon>
        <taxon>Mucoromycota</taxon>
        <taxon>Mucoromycotina</taxon>
        <taxon>Mucoromycetes</taxon>
        <taxon>Mucorales</taxon>
        <taxon>Mucorineae</taxon>
        <taxon>Mucoraceae</taxon>
        <taxon>Thamnidium</taxon>
    </lineage>
</organism>
<accession>A0A8H7SUC7</accession>
<keyword evidence="4" id="KW-1185">Reference proteome</keyword>
<dbReference type="Proteomes" id="UP000613177">
    <property type="component" value="Unassembled WGS sequence"/>
</dbReference>
<feature type="compositionally biased region" description="Low complexity" evidence="2">
    <location>
        <begin position="98"/>
        <end position="120"/>
    </location>
</feature>
<comment type="caution">
    <text evidence="3">The sequence shown here is derived from an EMBL/GenBank/DDBJ whole genome shotgun (WGS) entry which is preliminary data.</text>
</comment>
<dbReference type="AlphaFoldDB" id="A0A8H7SUC7"/>
<proteinExistence type="predicted"/>
<dbReference type="EMBL" id="JAEPRE010000050">
    <property type="protein sequence ID" value="KAG2234571.1"/>
    <property type="molecule type" value="Genomic_DNA"/>
</dbReference>
<evidence type="ECO:0000256" key="1">
    <source>
        <dbReference type="SAM" id="Coils"/>
    </source>
</evidence>
<gene>
    <name evidence="3" type="ORF">INT48_000474</name>
</gene>
<sequence length="505" mass="57545">MHNFISAVILNKIRSSKKLDADLLKAKKDLQSKKRLPNGIMTNAEAFAGLEAAVMRNFMENNARKLQIHLFVYYVNEHFDSIASTLKEKNLSFKKEGPSSSLSAQPGPSSSSVQPVQDGSNTKDEYRTFSISINKALRKDLPKEIEEIVKTKLESSIKNASDYYSQFLLVVNSIVIIMKSTAFVVDSDGFHVESSEGYNILGLLPDEFVQRNSIQPLFSSMPLPKDIPNGLREELGVLFTDQHLSLIASHCFGSGARSSNLQKYLVESFFFEELEKNGIKKDTYKNLLKQEEKVAVTTKIMTNIKNMWVSNNIFTKLLDRLVSVLLKLHLADSRANDYMSYIAEKKKEREDKKEKGAERNVPVVSSNRRRELVRKEYKKKKLEQKLQKMADKEKQEKCKHHVQKSEQRINFFKSLRKDRGSVLPSTSAAIGKKKENDDLSSAEKEVKAIDDESSRSRLKSLKFVAKHLLLSLEKPPTIERLKKEIPDGTEKEVNTLDMLIRILKP</sequence>
<feature type="region of interest" description="Disordered" evidence="2">
    <location>
        <begin position="97"/>
        <end position="123"/>
    </location>
</feature>
<protein>
    <submittedName>
        <fullName evidence="3">Uncharacterized protein</fullName>
    </submittedName>
</protein>
<evidence type="ECO:0000313" key="3">
    <source>
        <dbReference type="EMBL" id="KAG2234571.1"/>
    </source>
</evidence>
<evidence type="ECO:0000256" key="2">
    <source>
        <dbReference type="SAM" id="MobiDB-lite"/>
    </source>
</evidence>
<name>A0A8H7SUC7_9FUNG</name>
<feature type="coiled-coil region" evidence="1">
    <location>
        <begin position="372"/>
        <end position="399"/>
    </location>
</feature>
<evidence type="ECO:0000313" key="4">
    <source>
        <dbReference type="Proteomes" id="UP000613177"/>
    </source>
</evidence>
<reference evidence="3" key="1">
    <citation type="submission" date="2021-01" db="EMBL/GenBank/DDBJ databases">
        <title>Metabolic potential, ecology and presence of endohyphal bacteria is reflected in genomic diversity of Mucoromycotina.</title>
        <authorList>
            <person name="Muszewska A."/>
            <person name="Okrasinska A."/>
            <person name="Steczkiewicz K."/>
            <person name="Drgas O."/>
            <person name="Orlowska M."/>
            <person name="Perlinska-Lenart U."/>
            <person name="Aleksandrzak-Piekarczyk T."/>
            <person name="Szatraj K."/>
            <person name="Zielenkiewicz U."/>
            <person name="Pilsyk S."/>
            <person name="Malc E."/>
            <person name="Mieczkowski P."/>
            <person name="Kruszewska J.S."/>
            <person name="Biernat P."/>
            <person name="Pawlowska J."/>
        </authorList>
    </citation>
    <scope>NUCLEOTIDE SEQUENCE</scope>
    <source>
        <strain evidence="3">WA0000018081</strain>
    </source>
</reference>